<sequence>MSTNVQLFTQRLFLASTSRKIADLIHLEDANLTNLENATATVHSKGDSTTCQENTILKTVEITILINELDQVCDRTRDRHRIIADKPHEHLISTYSLLYRHCSKTQLINNKEKMSRLNTKKAGKWVPFCCTLGGGVDLGLRITYEELCIKFSKGLKSKIEAILLLHMLSTDTNKKTHIIVKSIHSSLRSESKMGYEQNIIMFVECNNIQCPMKQLIIHRNKP</sequence>
<dbReference type="AlphaFoldDB" id="A0A6G0U1Y2"/>
<keyword evidence="2" id="KW-1185">Reference proteome</keyword>
<proteinExistence type="predicted"/>
<name>A0A6G0U1Y2_APHGL</name>
<dbReference type="Proteomes" id="UP000475862">
    <property type="component" value="Unassembled WGS sequence"/>
</dbReference>
<evidence type="ECO:0000313" key="1">
    <source>
        <dbReference type="EMBL" id="KAE9541884.1"/>
    </source>
</evidence>
<reference evidence="1 2" key="1">
    <citation type="submission" date="2019-08" db="EMBL/GenBank/DDBJ databases">
        <title>The genome of the soybean aphid Biotype 1, its phylome, world population structure and adaptation to the North American continent.</title>
        <authorList>
            <person name="Giordano R."/>
            <person name="Donthu R.K."/>
            <person name="Hernandez A.G."/>
            <person name="Wright C.L."/>
            <person name="Zimin A.V."/>
        </authorList>
    </citation>
    <scope>NUCLEOTIDE SEQUENCE [LARGE SCALE GENOMIC DNA]</scope>
    <source>
        <tissue evidence="1">Whole aphids</tissue>
    </source>
</reference>
<protein>
    <submittedName>
        <fullName evidence="1">Uncharacterized protein</fullName>
    </submittedName>
</protein>
<comment type="caution">
    <text evidence="1">The sequence shown here is derived from an EMBL/GenBank/DDBJ whole genome shotgun (WGS) entry which is preliminary data.</text>
</comment>
<dbReference type="EMBL" id="VYZN01000012">
    <property type="protein sequence ID" value="KAE9541884.1"/>
    <property type="molecule type" value="Genomic_DNA"/>
</dbReference>
<accession>A0A6G0U1Y2</accession>
<organism evidence="1 2">
    <name type="scientific">Aphis glycines</name>
    <name type="common">Soybean aphid</name>
    <dbReference type="NCBI Taxonomy" id="307491"/>
    <lineage>
        <taxon>Eukaryota</taxon>
        <taxon>Metazoa</taxon>
        <taxon>Ecdysozoa</taxon>
        <taxon>Arthropoda</taxon>
        <taxon>Hexapoda</taxon>
        <taxon>Insecta</taxon>
        <taxon>Pterygota</taxon>
        <taxon>Neoptera</taxon>
        <taxon>Paraneoptera</taxon>
        <taxon>Hemiptera</taxon>
        <taxon>Sternorrhyncha</taxon>
        <taxon>Aphidomorpha</taxon>
        <taxon>Aphidoidea</taxon>
        <taxon>Aphididae</taxon>
        <taxon>Aphidini</taxon>
        <taxon>Aphis</taxon>
        <taxon>Aphis</taxon>
    </lineage>
</organism>
<gene>
    <name evidence="1" type="ORF">AGLY_003875</name>
</gene>
<evidence type="ECO:0000313" key="2">
    <source>
        <dbReference type="Proteomes" id="UP000475862"/>
    </source>
</evidence>